<feature type="domain" description="MrpA C-terminal/MbhE" evidence="13">
    <location>
        <begin position="765"/>
        <end position="817"/>
    </location>
</feature>
<accession>A0A381R934</accession>
<gene>
    <name evidence="14" type="ORF">METZ01_LOCUS40984</name>
</gene>
<feature type="transmembrane region" description="Helical" evidence="9">
    <location>
        <begin position="479"/>
        <end position="497"/>
    </location>
</feature>
<feature type="transmembrane region" description="Helical" evidence="9">
    <location>
        <begin position="38"/>
        <end position="61"/>
    </location>
</feature>
<feature type="transmembrane region" description="Helical" evidence="9">
    <location>
        <begin position="632"/>
        <end position="649"/>
    </location>
</feature>
<keyword evidence="8 9" id="KW-0472">Membrane</keyword>
<evidence type="ECO:0008006" key="15">
    <source>
        <dbReference type="Google" id="ProtNLM"/>
    </source>
</evidence>
<evidence type="ECO:0000256" key="4">
    <source>
        <dbReference type="ARBA" id="ARBA00022475"/>
    </source>
</evidence>
<dbReference type="PANTHER" id="PTHR43373:SF1">
    <property type="entry name" value="NA(+)_H(+) ANTIPORTER SUBUNIT A"/>
    <property type="match status" value="1"/>
</dbReference>
<feature type="transmembrane region" description="Helical" evidence="9">
    <location>
        <begin position="424"/>
        <end position="449"/>
    </location>
</feature>
<evidence type="ECO:0000256" key="3">
    <source>
        <dbReference type="ARBA" id="ARBA00022449"/>
    </source>
</evidence>
<evidence type="ECO:0000256" key="7">
    <source>
        <dbReference type="ARBA" id="ARBA00023065"/>
    </source>
</evidence>
<feature type="transmembrane region" description="Helical" evidence="9">
    <location>
        <begin position="351"/>
        <end position="368"/>
    </location>
</feature>
<evidence type="ECO:0000313" key="14">
    <source>
        <dbReference type="EMBL" id="SUZ88130.1"/>
    </source>
</evidence>
<evidence type="ECO:0000259" key="10">
    <source>
        <dbReference type="Pfam" id="PF00361"/>
    </source>
</evidence>
<feature type="transmembrane region" description="Helical" evidence="9">
    <location>
        <begin position="592"/>
        <end position="612"/>
    </location>
</feature>
<dbReference type="EMBL" id="UINC01001756">
    <property type="protein sequence ID" value="SUZ88130.1"/>
    <property type="molecule type" value="Genomic_DNA"/>
</dbReference>
<dbReference type="PANTHER" id="PTHR43373">
    <property type="entry name" value="NA(+)/H(+) ANTIPORTER SUBUNIT"/>
    <property type="match status" value="1"/>
</dbReference>
<comment type="subcellular location">
    <subcellularLocation>
        <location evidence="1">Cell membrane</location>
        <topology evidence="1">Multi-pass membrane protein</topology>
    </subcellularLocation>
</comment>
<dbReference type="PRINTS" id="PR01434">
    <property type="entry name" value="NADHDHGNASE5"/>
</dbReference>
<feature type="domain" description="MrpA C-terminal/MbhD" evidence="12">
    <location>
        <begin position="638"/>
        <end position="702"/>
    </location>
</feature>
<feature type="transmembrane region" description="Helical" evidence="9">
    <location>
        <begin position="656"/>
        <end position="673"/>
    </location>
</feature>
<feature type="transmembrane region" description="Helical" evidence="9">
    <location>
        <begin position="81"/>
        <end position="106"/>
    </location>
</feature>
<feature type="transmembrane region" description="Helical" evidence="9">
    <location>
        <begin position="679"/>
        <end position="700"/>
    </location>
</feature>
<dbReference type="InterPro" id="IPR001750">
    <property type="entry name" value="ND/Mrp_TM"/>
</dbReference>
<feature type="transmembrane region" description="Helical" evidence="9">
    <location>
        <begin position="712"/>
        <end position="736"/>
    </location>
</feature>
<organism evidence="14">
    <name type="scientific">marine metagenome</name>
    <dbReference type="NCBI Taxonomy" id="408172"/>
    <lineage>
        <taxon>unclassified sequences</taxon>
        <taxon>metagenomes</taxon>
        <taxon>ecological metagenomes</taxon>
    </lineage>
</organism>
<name>A0A381R934_9ZZZZ</name>
<keyword evidence="4" id="KW-1003">Cell membrane</keyword>
<dbReference type="Pfam" id="PF13244">
    <property type="entry name" value="MbhD"/>
    <property type="match status" value="1"/>
</dbReference>
<feature type="domain" description="NADH:quinone oxidoreductase/Mrp antiporter transmembrane" evidence="10">
    <location>
        <begin position="138"/>
        <end position="433"/>
    </location>
</feature>
<dbReference type="GO" id="GO:0015297">
    <property type="term" value="F:antiporter activity"/>
    <property type="evidence" value="ECO:0007669"/>
    <property type="project" value="UniProtKB-KW"/>
</dbReference>
<dbReference type="InterPro" id="IPR050616">
    <property type="entry name" value="CPA3_Na-H_Antiporter_A"/>
</dbReference>
<feature type="transmembrane region" description="Helical" evidence="9">
    <location>
        <begin position="173"/>
        <end position="192"/>
    </location>
</feature>
<feature type="transmembrane region" description="Helical" evidence="9">
    <location>
        <begin position="12"/>
        <end position="31"/>
    </location>
</feature>
<dbReference type="Pfam" id="PF00662">
    <property type="entry name" value="Proton_antipo_N"/>
    <property type="match status" value="1"/>
</dbReference>
<feature type="transmembrane region" description="Helical" evidence="9">
    <location>
        <begin position="118"/>
        <end position="137"/>
    </location>
</feature>
<feature type="transmembrane region" description="Helical" evidence="9">
    <location>
        <begin position="310"/>
        <end position="331"/>
    </location>
</feature>
<evidence type="ECO:0000256" key="8">
    <source>
        <dbReference type="ARBA" id="ARBA00023136"/>
    </source>
</evidence>
<keyword evidence="2" id="KW-0813">Transport</keyword>
<sequence>MSSVVTAAPYLILAAVCAPALSGLATMLLGGSRRLPRLTLAAAGPVASVALLAIHLGRHGVSPADTPTGTIPWVPSLQLDISFLVDGLGAFFALLIAGMGVVVVLYARAYFGPDDASLARFFPTLGFFTSAMLGVVLADHLLLTVLFWELTAISSFLLIGWDRDDADAGKRAMQAFFTTGLGGLALLGGILLFGGHTGIWRWSRLIAEATTISHDGTVVAAFVLMFVGAATKSAQWPLHDWLPGAMKAPTPVSAYLHSATMVKAGVFLLGRMLPAFGALALWLPLLVSIGAVTMLLGAVLALGQSDLKRIFAYTTVSHLGLLVAMYGMGGASTAEGLMAIDWDLTQIASHALYKAPLFLVVGALAHLVGARRLPELFGLWHRPGTDTKVVAVVLLLSGYALAGGPGTVSFVAKEFFFAATTHAAGLHPVLAVVGVMAMAAAACNVAIFVRLATTVLGSSAGVRDGSAVPEPDAHGVDRWAFMLWAPAAALIALQYLGGLVPSLWNRTFRGIEVNVNDGAFADGLPWAWEPFLHPGMPLLMSMVAIGVGAVLGFSGWMRRDLVDVHARIWPASYRGILQGGHRLFHSVQTGHVRHYLAVVFGVLTLCIGWAAWADPAMLRPPAGMAPLEYPAGLLLGAVVCATAIALPMVTERVVRVLVLGASGFAVVGLYLVYQAPDLALTQLMFEIISVILFLLVLRLLPRPDRRPRIRVLPRLALASVVGITIGWMTLIAGHAADSRADDTPTLGAFFEAHSLQGSELTDGRGGEGRNVVNVILVDFRGFDTLGEITVLATAALGVWSMLPGRRRHREEEDVRVPTGQGTQR</sequence>
<feature type="transmembrane region" description="Helical" evidence="9">
    <location>
        <begin position="538"/>
        <end position="557"/>
    </location>
</feature>
<evidence type="ECO:0000256" key="5">
    <source>
        <dbReference type="ARBA" id="ARBA00022692"/>
    </source>
</evidence>
<feature type="transmembrane region" description="Helical" evidence="9">
    <location>
        <begin position="279"/>
        <end position="303"/>
    </location>
</feature>
<dbReference type="InterPro" id="IPR046806">
    <property type="entry name" value="MrpA_C/MbhE"/>
</dbReference>
<reference evidence="14" key="1">
    <citation type="submission" date="2018-05" db="EMBL/GenBank/DDBJ databases">
        <authorList>
            <person name="Lanie J.A."/>
            <person name="Ng W.-L."/>
            <person name="Kazmierczak K.M."/>
            <person name="Andrzejewski T.M."/>
            <person name="Davidsen T.M."/>
            <person name="Wayne K.J."/>
            <person name="Tettelin H."/>
            <person name="Glass J.I."/>
            <person name="Rusch D."/>
            <person name="Podicherti R."/>
            <person name="Tsui H.-C.T."/>
            <person name="Winkler M.E."/>
        </authorList>
    </citation>
    <scope>NUCLEOTIDE SEQUENCE</scope>
</reference>
<keyword evidence="5 9" id="KW-0812">Transmembrane</keyword>
<evidence type="ECO:0000259" key="13">
    <source>
        <dbReference type="Pfam" id="PF20501"/>
    </source>
</evidence>
<dbReference type="Pfam" id="PF00361">
    <property type="entry name" value="Proton_antipo_M"/>
    <property type="match status" value="1"/>
</dbReference>
<evidence type="ECO:0000256" key="6">
    <source>
        <dbReference type="ARBA" id="ARBA00022989"/>
    </source>
</evidence>
<dbReference type="AlphaFoldDB" id="A0A381R934"/>
<evidence type="ECO:0000259" key="11">
    <source>
        <dbReference type="Pfam" id="PF00662"/>
    </source>
</evidence>
<evidence type="ECO:0000256" key="1">
    <source>
        <dbReference type="ARBA" id="ARBA00004651"/>
    </source>
</evidence>
<evidence type="ECO:0000256" key="9">
    <source>
        <dbReference type="SAM" id="Phobius"/>
    </source>
</evidence>
<keyword evidence="3" id="KW-0050">Antiport</keyword>
<feature type="transmembrane region" description="Helical" evidence="9">
    <location>
        <begin position="784"/>
        <end position="802"/>
    </location>
</feature>
<dbReference type="GO" id="GO:0006811">
    <property type="term" value="P:monoatomic ion transport"/>
    <property type="evidence" value="ECO:0007669"/>
    <property type="project" value="UniProtKB-KW"/>
</dbReference>
<dbReference type="GO" id="GO:0005886">
    <property type="term" value="C:plasma membrane"/>
    <property type="evidence" value="ECO:0007669"/>
    <property type="project" value="UniProtKB-SubCell"/>
</dbReference>
<evidence type="ECO:0000256" key="2">
    <source>
        <dbReference type="ARBA" id="ARBA00022448"/>
    </source>
</evidence>
<keyword evidence="6 9" id="KW-1133">Transmembrane helix</keyword>
<feature type="transmembrane region" description="Helical" evidence="9">
    <location>
        <begin position="212"/>
        <end position="231"/>
    </location>
</feature>
<dbReference type="InterPro" id="IPR001516">
    <property type="entry name" value="Proton_antipo_N"/>
</dbReference>
<feature type="domain" description="NADH-Ubiquinone oxidoreductase (complex I) chain 5 N-terminal" evidence="11">
    <location>
        <begin position="74"/>
        <end position="122"/>
    </location>
</feature>
<dbReference type="Pfam" id="PF20501">
    <property type="entry name" value="MbhE"/>
    <property type="match status" value="1"/>
</dbReference>
<feature type="transmembrane region" description="Helical" evidence="9">
    <location>
        <begin position="389"/>
        <end position="412"/>
    </location>
</feature>
<evidence type="ECO:0000259" key="12">
    <source>
        <dbReference type="Pfam" id="PF13244"/>
    </source>
</evidence>
<proteinExistence type="predicted"/>
<dbReference type="InterPro" id="IPR025383">
    <property type="entry name" value="MrpA_C/MbhD"/>
</dbReference>
<protein>
    <recommendedName>
        <fullName evidence="15">NADH:quinone oxidoreductase/Mrp antiporter membrane subunit domain-containing protein</fullName>
    </recommendedName>
</protein>
<keyword evidence="7" id="KW-0406">Ion transport</keyword>